<dbReference type="Pfam" id="PF09172">
    <property type="entry name" value="Vit_open_b-sht"/>
    <property type="match status" value="1"/>
</dbReference>
<dbReference type="InterPro" id="IPR050733">
    <property type="entry name" value="Vitellogenin/Apolipophorin"/>
</dbReference>
<keyword evidence="8" id="KW-0325">Glycoprotein</keyword>
<dbReference type="SMART" id="SM00216">
    <property type="entry name" value="VWD"/>
    <property type="match status" value="1"/>
</dbReference>
<keyword evidence="7" id="KW-1015">Disulfide bond</keyword>
<evidence type="ECO:0000256" key="5">
    <source>
        <dbReference type="ARBA" id="ARBA00022761"/>
    </source>
</evidence>
<proteinExistence type="predicted"/>
<dbReference type="InterPro" id="IPR009454">
    <property type="entry name" value="Lipid_transpt_open_b-sht"/>
</dbReference>
<evidence type="ECO:0000256" key="8">
    <source>
        <dbReference type="ARBA" id="ARBA00023180"/>
    </source>
</evidence>
<keyword evidence="6" id="KW-0445">Lipid transport</keyword>
<protein>
    <submittedName>
        <fullName evidence="14">Uncharacterized protein LOC108569059</fullName>
    </submittedName>
</protein>
<dbReference type="InterPro" id="IPR015255">
    <property type="entry name" value="Vitellinogen_open_b-sht"/>
</dbReference>
<evidence type="ECO:0000256" key="10">
    <source>
        <dbReference type="SAM" id="SignalP"/>
    </source>
</evidence>
<dbReference type="Gene3D" id="1.25.10.20">
    <property type="entry name" value="Vitellinogen, superhelical"/>
    <property type="match status" value="1"/>
</dbReference>
<dbReference type="InterPro" id="IPR001747">
    <property type="entry name" value="Vitellogenin_N"/>
</dbReference>
<evidence type="ECO:0000256" key="3">
    <source>
        <dbReference type="ARBA" id="ARBA00022525"/>
    </source>
</evidence>
<evidence type="ECO:0000259" key="11">
    <source>
        <dbReference type="PROSITE" id="PS51211"/>
    </source>
</evidence>
<dbReference type="InterPro" id="IPR011030">
    <property type="entry name" value="Lipovitellin_superhlx_dom"/>
</dbReference>
<evidence type="ECO:0000256" key="9">
    <source>
        <dbReference type="PROSITE-ProRule" id="PRU00557"/>
    </source>
</evidence>
<dbReference type="SUPFAM" id="SSF48431">
    <property type="entry name" value="Lipovitellin-phosvitin complex, superhelical domain"/>
    <property type="match status" value="1"/>
</dbReference>
<organism evidence="13 14">
    <name type="scientific">Nicrophorus vespilloides</name>
    <name type="common">Boreal carrion beetle</name>
    <dbReference type="NCBI Taxonomy" id="110193"/>
    <lineage>
        <taxon>Eukaryota</taxon>
        <taxon>Metazoa</taxon>
        <taxon>Ecdysozoa</taxon>
        <taxon>Arthropoda</taxon>
        <taxon>Hexapoda</taxon>
        <taxon>Insecta</taxon>
        <taxon>Pterygota</taxon>
        <taxon>Neoptera</taxon>
        <taxon>Endopterygota</taxon>
        <taxon>Coleoptera</taxon>
        <taxon>Polyphaga</taxon>
        <taxon>Staphyliniformia</taxon>
        <taxon>Silphidae</taxon>
        <taxon>Nicrophorinae</taxon>
        <taxon>Nicrophorus</taxon>
    </lineage>
</organism>
<dbReference type="GeneID" id="108569059"/>
<dbReference type="PROSITE" id="PS51233">
    <property type="entry name" value="VWFD"/>
    <property type="match status" value="1"/>
</dbReference>
<dbReference type="InterPro" id="IPR015816">
    <property type="entry name" value="Vitellinogen_b-sht_N"/>
</dbReference>
<feature type="signal peptide" evidence="10">
    <location>
        <begin position="1"/>
        <end position="19"/>
    </location>
</feature>
<dbReference type="InterPro" id="IPR015817">
    <property type="entry name" value="Vitellinogen_open_b-sht_sub1"/>
</dbReference>
<accession>A0ABM1NGJ3</accession>
<evidence type="ECO:0000256" key="1">
    <source>
        <dbReference type="ARBA" id="ARBA00004613"/>
    </source>
</evidence>
<dbReference type="Proteomes" id="UP000695000">
    <property type="component" value="Unplaced"/>
</dbReference>
<feature type="domain" description="VWFD" evidence="12">
    <location>
        <begin position="3643"/>
        <end position="3813"/>
    </location>
</feature>
<dbReference type="PANTHER" id="PTHR23345">
    <property type="entry name" value="VITELLOGENIN-RELATED"/>
    <property type="match status" value="1"/>
</dbReference>
<dbReference type="Gene3D" id="2.20.80.10">
    <property type="entry name" value="Lipovitellin-phosvitin complex, chain A, domain 4"/>
    <property type="match status" value="1"/>
</dbReference>
<dbReference type="Gene3D" id="2.20.50.20">
    <property type="entry name" value="Lipovitellin. Chain A, domain 3"/>
    <property type="match status" value="1"/>
</dbReference>
<evidence type="ECO:0000313" key="13">
    <source>
        <dbReference type="Proteomes" id="UP000695000"/>
    </source>
</evidence>
<reference evidence="14" key="1">
    <citation type="submission" date="2025-08" db="UniProtKB">
        <authorList>
            <consortium name="RefSeq"/>
        </authorList>
    </citation>
    <scope>IDENTIFICATION</scope>
    <source>
        <tissue evidence="14">Whole Larva</tissue>
    </source>
</reference>
<evidence type="ECO:0000256" key="6">
    <source>
        <dbReference type="ARBA" id="ARBA00023055"/>
    </source>
</evidence>
<keyword evidence="2" id="KW-0813">Transport</keyword>
<evidence type="ECO:0000313" key="14">
    <source>
        <dbReference type="RefSeq" id="XP_017785943.1"/>
    </source>
</evidence>
<dbReference type="Pfam" id="PF00094">
    <property type="entry name" value="VWD"/>
    <property type="match status" value="1"/>
</dbReference>
<keyword evidence="4 10" id="KW-0732">Signal</keyword>
<feature type="domain" description="Vitellogenin" evidence="11">
    <location>
        <begin position="47"/>
        <end position="684"/>
    </location>
</feature>
<dbReference type="Gene3D" id="2.30.230.10">
    <property type="entry name" value="Lipovitellin, beta-sheet shell regions, chain A"/>
    <property type="match status" value="1"/>
</dbReference>
<keyword evidence="3" id="KW-0964">Secreted</keyword>
<comment type="caution">
    <text evidence="9">Lacks conserved residue(s) required for the propagation of feature annotation.</text>
</comment>
<evidence type="ECO:0000259" key="12">
    <source>
        <dbReference type="PROSITE" id="PS51233"/>
    </source>
</evidence>
<dbReference type="Pfam" id="PF01347">
    <property type="entry name" value="Vitellogenin_N"/>
    <property type="match status" value="1"/>
</dbReference>
<dbReference type="SMART" id="SM00638">
    <property type="entry name" value="LPD_N"/>
    <property type="match status" value="1"/>
</dbReference>
<keyword evidence="5" id="KW-0758">Storage protein</keyword>
<evidence type="ECO:0000256" key="7">
    <source>
        <dbReference type="ARBA" id="ARBA00023157"/>
    </source>
</evidence>
<sequence>MKIWITYLCSALIVSAISAKYNPLRDPSKCGNPTCDEEKDASEKFRYMVGTQHKYKYFVQANTLFQGTSKNESKLYIEATVQLEFLTKCDGLLKVSDVRLRDEAIVDAPRVEQNENEYEFEDEEMESGLHENSNMFSESLSEFPLRFEFQDGMISEVCSYDEEKQWVMNFKKGLLSMMHNTMRRFDLDYETDEEDIRGKCQTSYKILGTNETSLIVEKTKNLNTCIGRSKFHSMVQSTPYNFKVNNQEQGSLLRSRSRCELSIDHHIYNEINCEETHVFEPFANKASGATTILRQRLLLLSEEPETVDDQPDIESRFSLIYDHVPTPKPTSKELKTSRDLIKKLCQLSTEDVDMVFSDLFTKFIHTSRILSYPAISALYGHSATLCPTGKKHLLEALPYLGSNAAVSLMTDVILKGGLPEETVREWIVHIALIPRPDASMMNSVSELLQSRDDPSTVLGIAAITYTYCKQNENCRNDENVDSIIQKFEERITEIYNDRRSDRVTEETILVTLKAIANIGVTSEQFNEKLRDMIEDDTLQISIRVAAIDAHRRFDCESSRSYFEQIFRNEVEDVEVRIASYLQVMRCPTYLVMRTIKHTLEHEEVNQVGSFVWSHLHNLLKSSIPSRVEIQGMLSDDDLSKKFSSDMRKFSHNFEGSVFFEDYNVGANYESNVIFSPSSYVPKSAMLNLTVDLFGESVNMFEVYGRMEGFEHYLESVFGAKGPLSTKKFRDHLPIPIPNMRWARDISDDEQLKSEIDTVQTANQKNHDEPKVSLGMKLFGNEIKYATFNGDEEIKQALADLNPADHLKRILSGKEINYSNSAMFLDSSYVVSSGAGLPVTLNAIGTTSISMQLRGSLKANNFIKTKELELVGNVKPSIVVDIVGSMSLDAYYATTGIKLKTSMYTSSAVEGHVKIKGAKLVSIKFGIPKRNIDIFAAKSELYVMKGSEEIQQEGQKEAYVTESACSWPAVEKTVGLQMCVDYHFSNVTQVNNASYFILAGPAGFRLSLQKTDPTATTYLLEYKWVEKSTGSYASITFDTPGSSARRVLSANLTIDSVSRNLTVQFQSTEGTALARGRYKNTEMEKYLQFALDINEETNFDMLVSLEKQEIRNGFMFHPRCYLAIKDDRIADLEGTVKQITKSGISQYDVDLKFKTKRLNSKLYGYISRDDASVSSTLKFTYKFQNTKEHIVLTDFSLSNRSTKNIFVLHGDAKVTASAYPNYNFNSTFSLQRSGGHIESKFIINSSPHLLSNLNDDPEMLTVQMFLSYRTLTNGTRFKVSGAVSRLSTELDVKGQLSYDVIGYSTNAMALVRYNKGKDIVITVYWHHPRQTLETIDGRLNVTIPGFVPMVLEGKLKEKNSGDYAIDLSCTWFSGHSMSSTGLYQDRSTPLAANHHLKLVVRSPSFKDINAICHFYRNNTEIMIDIKADQQDEQYALYWKHVQNSKNEIFSIGRVMYKSKLYSITSSVSLKEKRQIRLEVHIDQIRDIYLSMWIDNKEARKEAGLELKWDANRDPNQKLAVTVYYAYLKPYNYEANFYISYPGRNIRGQYLFVINENHFLTLAQVAWTPDDAFSVSFEVNYKNGAETMIMVQTELLTPFDDWKRTSLSGGYLHSENSYRLNGSMHWQQNQHISIDLFADYFAKDSVLRCEFTGSLDSTVRDISSLSASVKHSQNTTKVDSELYLMYQPKEKIALTSSWEILQDSHMKNLTGVVTLVSPFKGFNKGLLVSKLLVTNSRTLRGVANLDLDHREFTVSVDGNFQRLTKNMLVFNITTPIDKFKNIHGRIGLSEENRYLVAMVDYPSGKTGVEIRFQVVSFSDLDMKFNLATPIEFLQEVLIVAKLKPEMADFRIGWNSLVAGFSGVWHYTDIMNFEYAYKIFTPIDGFKENGIVAKLIYKEGLDMELSTKFAQNKLGMIILGKPKPKILKELGIKTQAIYKKKLNVFSGFLVKQKTDKVDDGEHEEDPINWSGYIELNTLIYPTMTAEIDIDQKGTVYDVGATLKLPAGKAEFRDEFDYIDLLNMRNKFNLVTPYPWFKEITSNYELKISMDREYLVSLDLDYLNGTRWIKMGTLAHYIRPADQEDDTVYNITFHVHTPFKTLPLLDINGALALDDNTYHTNFSMVTNSSDIAFVGDLELDDGSVEMEITSHAITPVLLFPASKLFLKKYNSSDENRIECQYLMVTNRTNKFNLVAVWNYKTKTDLRVYVNMETPFKGLEKTEAAIELHAKDSRNVLARAKLVLFPIDLKANATIRDNDLRSIMFVDFSGSRHVMTLNGTTRDVGKGNRELTGVMAIDDKKHNITALLGIENELPSSLQLKMTPHNGGSPLTLDYKLVSGTESYIMTSSLKQASNFMTFKGKATVRREYDWDMHLEIETSHQRYKTFIINSKAASSVSNKSIAIDAKTPFERLENIQMGISFAQLPEEREARGFYVLGDTNARLCTRWTWLLFENMNVKLMGNYKRAKEERTAAINAFYVNPNKTFSSVRVGGNVDINNIWIMAGNLTFGRPGPNKVDLIANMQLPKPSSELHTVTGKFYRSKDLSDIEYLAKYNTLKSAKNFGSSGHLRYQNEKNMNADVLMEYYDKNVHNYVDIREKDDMVHLIYKLRTPKFQQEALIMKATYIKLMNYHNVTGELFYPGNTSVANGNLNFKEFANMNGFVNVSTPIEGLNYTGVNFNTETNPSTYNRYVNVFWPTNNALLDSKCITTEVDGSALSYRTEGLLLLEVPLATRHIAKVDYEYNKKPLNSTGQATAVYNKDPIFEAIYNCLSKSKAGFDKDTVHVEVQNKWLPVGADYIHSFEYNSPGDGTNMPTMDEKHINVYQLNNRSALDVTGDLHIHTRSSGQEITVIAIHSNRTVKLITNYDILEQKFKQNSRMELGPTAWIAYELDILNKTNDASSEAQEIQMNLSYPRRNFTAVGSYNLSENALSSEMALAWDKEVKTVQAGFDWTRDTIHPNRQTVLLGLKHPSFEKNITIFGEYAKTDRVLADVKMSIDYSLDPEKMVKLSAYVANNANQSMPWNYTYRLWTDHRATNLNLNVQGGIFHRPRWYYSRNLVDYKRTYLPVQSGEGSVRLDLDQHELELKRKTLHELSYLWAKYAGKFPLYTANMSAIHGEDIDAAGSFYLNIKEKLLLFEVNKTADASQSLHMHGYIPDARSAYFDIWRNFEDIRISDVSYFLLMNHSRLLVSSLQWRPELKQDLKDGIREVSVGMYNYTMERSEYWRQYIRSETGLAISGIWEDCKPHIQYFLNDVKDLVVIEEDLEELKVFLNNSYNANEFYIKDITNFMTYVIDELSIRSHIESLPAIVNEIWDVMGESGKKIQKGIVWVIEKIKGYYKNAAEFVNGIFQGDSLGHFSEALKELVEKYDTFIKDMHVAFIRYMEQLWKQTHKMILDNWHKTLVAIEPTFIKMIHYLETIAWNASKEFLDFIYIRKSEIIENPYYGMISNLTHDMGIFYKEMTGNDTIGATYKYTKVAWKFVKEKYFKLVPFGQELQDIIDEITNEVSELKNMPSIRYVLDRYNKIEERVTWFYDYFDIEGKVHRLITLIHLKVTDMKQTALQAENKYREAKTKFIFEPAEGIMHLEQKLPMSWHAFNETPNFEEIPEYKTFADLQGYFTTSKMTFSNFYHDYKPFIDPSDWLPPFKAQAMLVGSQYYVTFDRQVYNFDGDCTYLLASDFLDRNFSIAVSYKNNKKVKTNELLVVVHDTVIRIDTFANNIQIGNDKATTRLPYQIGDTSLYQEAEIFKLESKMGFELQCNMKFNVCAFEVSGWYFGKTAGLWGTMNNEPFDDLSAPNKKILDDVQQFGQSWSLDQNCPTKTRDLAVSSVVRKQTQYLRTMCYSFFNSTVSPFSTCFHRVDNIPFYEMCLKSHNEEEACSSAIAYMKLCSYINTPLRIPDACVKCSMLNGSIVAEGEFVSLDAASVPQSADIVFIIEAKDCNKDVRQRKKLDEIVQQLNRELNVHGVRDNRYSVVLFGGDGVYNKPRSVVINSNVFTEHHFISSYFDHIPIGNGSLDIYAAISYSAKLIFRPGVSKTFVLLPCTSCQESNMKLDYAILHQLLLENDITLHILMNEEFQLKKTRVNKNLFGLDRTLAYTKKDADELRGDATLRKSVQLPKSTLGYCTPLALETNGTVFSGKKLETEKLKSAKKIATVFAKRVARTAVPSTCKTCECTGHNTGVSYMECLPCTYPTPVTIDYGFDEDEMLSILQPGEDDLFDYTD</sequence>
<evidence type="ECO:0000256" key="2">
    <source>
        <dbReference type="ARBA" id="ARBA00022448"/>
    </source>
</evidence>
<dbReference type="PANTHER" id="PTHR23345:SF15">
    <property type="entry name" value="VITELLOGENIN 1-RELATED"/>
    <property type="match status" value="1"/>
</dbReference>
<keyword evidence="13" id="KW-1185">Reference proteome</keyword>
<feature type="chain" id="PRO_5045944676" evidence="10">
    <location>
        <begin position="20"/>
        <end position="4217"/>
    </location>
</feature>
<dbReference type="Pfam" id="PF06448">
    <property type="entry name" value="DUF1081"/>
    <property type="match status" value="1"/>
</dbReference>
<dbReference type="RefSeq" id="XP_017785943.1">
    <property type="nucleotide sequence ID" value="XM_017930454.1"/>
</dbReference>
<comment type="subcellular location">
    <subcellularLocation>
        <location evidence="1">Secreted</location>
    </subcellularLocation>
</comment>
<dbReference type="SUPFAM" id="SSF56968">
    <property type="entry name" value="Lipovitellin-phosvitin complex, beta-sheet shell regions"/>
    <property type="match status" value="2"/>
</dbReference>
<name>A0ABM1NGJ3_NICVS</name>
<gene>
    <name evidence="14" type="primary">LOC108569059</name>
</gene>
<dbReference type="InterPro" id="IPR015819">
    <property type="entry name" value="Lipid_transp_b-sht_shell"/>
</dbReference>
<evidence type="ECO:0000256" key="4">
    <source>
        <dbReference type="ARBA" id="ARBA00022729"/>
    </source>
</evidence>
<dbReference type="SMART" id="SM01169">
    <property type="entry name" value="DUF1943"/>
    <property type="match status" value="1"/>
</dbReference>
<dbReference type="InterPro" id="IPR001846">
    <property type="entry name" value="VWF_type-D"/>
</dbReference>
<dbReference type="PROSITE" id="PS51211">
    <property type="entry name" value="VITELLOGENIN"/>
    <property type="match status" value="1"/>
</dbReference>